<dbReference type="Proteomes" id="UP000245202">
    <property type="component" value="Unassembled WGS sequence"/>
</dbReference>
<accession>A0A2R5F5Y0</accession>
<keyword evidence="3" id="KW-1003">Cell membrane</keyword>
<dbReference type="Gene3D" id="1.10.3720.10">
    <property type="entry name" value="MetI-like"/>
    <property type="match status" value="1"/>
</dbReference>
<feature type="transmembrane region" description="Helical" evidence="7">
    <location>
        <begin position="38"/>
        <end position="57"/>
    </location>
</feature>
<evidence type="ECO:0000256" key="1">
    <source>
        <dbReference type="ARBA" id="ARBA00004651"/>
    </source>
</evidence>
<evidence type="ECO:0000313" key="10">
    <source>
        <dbReference type="EMBL" id="GBG11744.1"/>
    </source>
</evidence>
<dbReference type="PROSITE" id="PS50928">
    <property type="entry name" value="ABC_TM1"/>
    <property type="match status" value="1"/>
</dbReference>
<feature type="transmembrane region" description="Helical" evidence="7">
    <location>
        <begin position="145"/>
        <end position="165"/>
    </location>
</feature>
<dbReference type="InterPro" id="IPR035906">
    <property type="entry name" value="MetI-like_sf"/>
</dbReference>
<keyword evidence="4 7" id="KW-0812">Transmembrane</keyword>
<feature type="region of interest" description="Disordered" evidence="8">
    <location>
        <begin position="1"/>
        <end position="23"/>
    </location>
</feature>
<evidence type="ECO:0000256" key="2">
    <source>
        <dbReference type="ARBA" id="ARBA00022448"/>
    </source>
</evidence>
<dbReference type="InterPro" id="IPR050809">
    <property type="entry name" value="UgpAE/MalFG_permease"/>
</dbReference>
<organism evidence="10 11">
    <name type="scientific">Paenibacillus agaridevorans</name>
    <dbReference type="NCBI Taxonomy" id="171404"/>
    <lineage>
        <taxon>Bacteria</taxon>
        <taxon>Bacillati</taxon>
        <taxon>Bacillota</taxon>
        <taxon>Bacilli</taxon>
        <taxon>Bacillales</taxon>
        <taxon>Paenibacillaceae</taxon>
        <taxon>Paenibacillus</taxon>
    </lineage>
</organism>
<dbReference type="Pfam" id="PF00528">
    <property type="entry name" value="BPD_transp_1"/>
    <property type="match status" value="1"/>
</dbReference>
<keyword evidence="5 7" id="KW-1133">Transmembrane helix</keyword>
<dbReference type="SUPFAM" id="SSF161098">
    <property type="entry name" value="MetI-like"/>
    <property type="match status" value="1"/>
</dbReference>
<proteinExistence type="inferred from homology"/>
<dbReference type="GO" id="GO:0005886">
    <property type="term" value="C:plasma membrane"/>
    <property type="evidence" value="ECO:0007669"/>
    <property type="project" value="UniProtKB-SubCell"/>
</dbReference>
<feature type="domain" description="ABC transmembrane type-1" evidence="9">
    <location>
        <begin position="99"/>
        <end position="313"/>
    </location>
</feature>
<sequence length="325" mass="36983">MAEWVGPTQSGSSDATPRHAGKHAAPKNRILGNMRKHWILYLMILPGILYYVVFKYVPLAGSVIAFQDFQIFKGIGGSEWVGLKNFKYIFSYQDFYTVLRNTAVIALYQLLFGFPAPIILALLFNEVRLMMAKRFVQSLFYLPHFLSWVVVGGIVFELLSSQGVINALREWLGLEPILFMQEQKYFRSIVVLSAIWKDVGWGTIVYLAAIAGINPNLYEAAVMDGANRWKQTVHITLPTMFPTILVLFLLNIGNFLELGFDQIYNLLTPMTYSVGDIIETYVYRAGVLQGQYSVTTTIGLFQSIIGFILLWIFNRMARKTEQGLW</sequence>
<evidence type="ECO:0000259" key="9">
    <source>
        <dbReference type="PROSITE" id="PS50928"/>
    </source>
</evidence>
<evidence type="ECO:0000313" key="11">
    <source>
        <dbReference type="Proteomes" id="UP000245202"/>
    </source>
</evidence>
<gene>
    <name evidence="10" type="ORF">PAT3040_06591</name>
</gene>
<dbReference type="PANTHER" id="PTHR43227:SF11">
    <property type="entry name" value="BLL4140 PROTEIN"/>
    <property type="match status" value="1"/>
</dbReference>
<dbReference type="InterPro" id="IPR000515">
    <property type="entry name" value="MetI-like"/>
</dbReference>
<evidence type="ECO:0000256" key="8">
    <source>
        <dbReference type="SAM" id="MobiDB-lite"/>
    </source>
</evidence>
<dbReference type="PANTHER" id="PTHR43227">
    <property type="entry name" value="BLL4140 PROTEIN"/>
    <property type="match status" value="1"/>
</dbReference>
<feature type="transmembrane region" description="Helical" evidence="7">
    <location>
        <begin position="232"/>
        <end position="252"/>
    </location>
</feature>
<name>A0A2R5F5Y0_9BACL</name>
<comment type="similarity">
    <text evidence="7">Belongs to the binding-protein-dependent transport system permease family.</text>
</comment>
<dbReference type="GO" id="GO:0055085">
    <property type="term" value="P:transmembrane transport"/>
    <property type="evidence" value="ECO:0007669"/>
    <property type="project" value="InterPro"/>
</dbReference>
<feature type="transmembrane region" description="Helical" evidence="7">
    <location>
        <begin position="185"/>
        <end position="211"/>
    </location>
</feature>
<evidence type="ECO:0000256" key="3">
    <source>
        <dbReference type="ARBA" id="ARBA00022475"/>
    </source>
</evidence>
<feature type="transmembrane region" description="Helical" evidence="7">
    <location>
        <begin position="105"/>
        <end position="124"/>
    </location>
</feature>
<evidence type="ECO:0000256" key="7">
    <source>
        <dbReference type="RuleBase" id="RU363032"/>
    </source>
</evidence>
<dbReference type="CDD" id="cd06261">
    <property type="entry name" value="TM_PBP2"/>
    <property type="match status" value="1"/>
</dbReference>
<dbReference type="AlphaFoldDB" id="A0A2R5F5Y0"/>
<protein>
    <submittedName>
        <fullName evidence="10">Protein lplB</fullName>
    </submittedName>
</protein>
<reference evidence="10 11" key="1">
    <citation type="submission" date="2017-08" db="EMBL/GenBank/DDBJ databases">
        <title>Substantial Increase in Enzyme Production by Combined Drug-Resistance Mutations in Paenibacillus agaridevorans.</title>
        <authorList>
            <person name="Tanaka Y."/>
            <person name="Funane K."/>
            <person name="Hosaka T."/>
            <person name="Shiwa Y."/>
            <person name="Fujita N."/>
            <person name="Miyazaki T."/>
            <person name="Yoshikawa H."/>
            <person name="Murakami K."/>
            <person name="Kasahara K."/>
            <person name="Inaoka T."/>
            <person name="Hiraga Y."/>
            <person name="Ochi K."/>
        </authorList>
    </citation>
    <scope>NUCLEOTIDE SEQUENCE [LARGE SCALE GENOMIC DNA]</scope>
    <source>
        <strain evidence="10 11">T-3040</strain>
    </source>
</reference>
<dbReference type="EMBL" id="BDQX01000430">
    <property type="protein sequence ID" value="GBG11744.1"/>
    <property type="molecule type" value="Genomic_DNA"/>
</dbReference>
<comment type="caution">
    <text evidence="10">The sequence shown here is derived from an EMBL/GenBank/DDBJ whole genome shotgun (WGS) entry which is preliminary data.</text>
</comment>
<keyword evidence="6 7" id="KW-0472">Membrane</keyword>
<evidence type="ECO:0000256" key="5">
    <source>
        <dbReference type="ARBA" id="ARBA00022989"/>
    </source>
</evidence>
<keyword evidence="2 7" id="KW-0813">Transport</keyword>
<evidence type="ECO:0000256" key="4">
    <source>
        <dbReference type="ARBA" id="ARBA00022692"/>
    </source>
</evidence>
<evidence type="ECO:0000256" key="6">
    <source>
        <dbReference type="ARBA" id="ARBA00023136"/>
    </source>
</evidence>
<comment type="subcellular location">
    <subcellularLocation>
        <location evidence="1 7">Cell membrane</location>
        <topology evidence="1 7">Multi-pass membrane protein</topology>
    </subcellularLocation>
</comment>
<feature type="transmembrane region" description="Helical" evidence="7">
    <location>
        <begin position="292"/>
        <end position="313"/>
    </location>
</feature>
<keyword evidence="11" id="KW-1185">Reference proteome</keyword>